<dbReference type="PANTHER" id="PTHR44835:SF1">
    <property type="entry name" value="PROTEIN O-GLCNAC TRANSFERASE"/>
    <property type="match status" value="1"/>
</dbReference>
<dbReference type="PANTHER" id="PTHR44835">
    <property type="entry name" value="UDP-N-ACETYLGLUCOSAMINE--PEPTIDE N-ACETYLGLUCOSAMINYLTRANSFERASE SPINDLY-RELATED"/>
    <property type="match status" value="1"/>
</dbReference>
<dbReference type="Gene3D" id="3.40.50.2000">
    <property type="entry name" value="Glycogen Phosphorylase B"/>
    <property type="match status" value="1"/>
</dbReference>
<keyword evidence="2" id="KW-0328">Glycosyltransferase</keyword>
<keyword evidence="5" id="KW-1185">Reference proteome</keyword>
<dbReference type="InterPro" id="IPR051939">
    <property type="entry name" value="Glycosyltr_41/O-GlcNAc_trsf"/>
</dbReference>
<evidence type="ECO:0000313" key="5">
    <source>
        <dbReference type="Proteomes" id="UP000295717"/>
    </source>
</evidence>
<dbReference type="EMBL" id="SMAO01000002">
    <property type="protein sequence ID" value="TCT22886.1"/>
    <property type="molecule type" value="Genomic_DNA"/>
</dbReference>
<gene>
    <name evidence="4" type="ORF">EDC35_102217</name>
</gene>
<keyword evidence="3" id="KW-0808">Transferase</keyword>
<evidence type="ECO:0000256" key="1">
    <source>
        <dbReference type="ARBA" id="ARBA00004922"/>
    </source>
</evidence>
<protein>
    <submittedName>
        <fullName evidence="4">Uncharacterized protein</fullName>
    </submittedName>
</protein>
<comment type="pathway">
    <text evidence="1">Protein modification; protein glycosylation.</text>
</comment>
<evidence type="ECO:0000256" key="2">
    <source>
        <dbReference type="ARBA" id="ARBA00022676"/>
    </source>
</evidence>
<dbReference type="AlphaFoldDB" id="A0A4R3N4B8"/>
<dbReference type="GO" id="GO:0016757">
    <property type="term" value="F:glycosyltransferase activity"/>
    <property type="evidence" value="ECO:0007669"/>
    <property type="project" value="UniProtKB-KW"/>
</dbReference>
<sequence>MLKWRTLLDPDLCASVSAAFAARGIAPERLELRGPSFHADLLQEYADLDLALDPFPFTRGLTSCEALWMGVPVVTWQQARAVSGNWRMTFVFEDEDATLIDYQDDH</sequence>
<reference evidence="4 5" key="1">
    <citation type="submission" date="2019-03" db="EMBL/GenBank/DDBJ databases">
        <title>Genomic Encyclopedia of Type Strains, Phase IV (KMG-IV): sequencing the most valuable type-strain genomes for metagenomic binning, comparative biology and taxonomic classification.</title>
        <authorList>
            <person name="Goeker M."/>
        </authorList>
    </citation>
    <scope>NUCLEOTIDE SEQUENCE [LARGE SCALE GENOMIC DNA]</scope>
    <source>
        <strain evidence="4 5">DSM 13587</strain>
    </source>
</reference>
<evidence type="ECO:0000313" key="4">
    <source>
        <dbReference type="EMBL" id="TCT22886.1"/>
    </source>
</evidence>
<organism evidence="4 5">
    <name type="scientific">Thiobaca trueperi</name>
    <dbReference type="NCBI Taxonomy" id="127458"/>
    <lineage>
        <taxon>Bacteria</taxon>
        <taxon>Pseudomonadati</taxon>
        <taxon>Pseudomonadota</taxon>
        <taxon>Gammaproteobacteria</taxon>
        <taxon>Chromatiales</taxon>
        <taxon>Chromatiaceae</taxon>
        <taxon>Thiobaca</taxon>
    </lineage>
</organism>
<name>A0A4R3N4B8_9GAMM</name>
<accession>A0A4R3N4B8</accession>
<dbReference type="Proteomes" id="UP000295717">
    <property type="component" value="Unassembled WGS sequence"/>
</dbReference>
<comment type="caution">
    <text evidence="4">The sequence shown here is derived from an EMBL/GenBank/DDBJ whole genome shotgun (WGS) entry which is preliminary data.</text>
</comment>
<evidence type="ECO:0000256" key="3">
    <source>
        <dbReference type="ARBA" id="ARBA00022679"/>
    </source>
</evidence>
<proteinExistence type="predicted"/>